<dbReference type="Pfam" id="PF02661">
    <property type="entry name" value="Fic"/>
    <property type="match status" value="1"/>
</dbReference>
<keyword evidence="5" id="KW-1185">Reference proteome</keyword>
<dbReference type="PANTHER" id="PTHR13504">
    <property type="entry name" value="FIDO DOMAIN-CONTAINING PROTEIN DDB_G0283145"/>
    <property type="match status" value="1"/>
</dbReference>
<dbReference type="PROSITE" id="PS51459">
    <property type="entry name" value="FIDO"/>
    <property type="match status" value="1"/>
</dbReference>
<protein>
    <submittedName>
        <fullName evidence="4">Fic family protein</fullName>
    </submittedName>
</protein>
<gene>
    <name evidence="4" type="ORF">EDD26_1170</name>
</gene>
<feature type="binding site" evidence="2">
    <location>
        <position position="253"/>
    </location>
    <ligand>
        <name>ATP</name>
        <dbReference type="ChEBI" id="CHEBI:30616"/>
    </ligand>
</feature>
<evidence type="ECO:0000256" key="1">
    <source>
        <dbReference type="PIRSR" id="PIRSR640198-1"/>
    </source>
</evidence>
<dbReference type="EMBL" id="RKHJ01000001">
    <property type="protein sequence ID" value="ROR65800.1"/>
    <property type="molecule type" value="Genomic_DNA"/>
</dbReference>
<dbReference type="Gene3D" id="1.10.3290.10">
    <property type="entry name" value="Fido-like domain"/>
    <property type="match status" value="1"/>
</dbReference>
<dbReference type="InterPro" id="IPR003812">
    <property type="entry name" value="Fido"/>
</dbReference>
<comment type="caution">
    <text evidence="4">The sequence shown here is derived from an EMBL/GenBank/DDBJ whole genome shotgun (WGS) entry which is preliminary data.</text>
</comment>
<keyword evidence="2" id="KW-0547">Nucleotide-binding</keyword>
<keyword evidence="2" id="KW-0067">ATP-binding</keyword>
<accession>A0A3N2ARX5</accession>
<dbReference type="Proteomes" id="UP000275456">
    <property type="component" value="Unassembled WGS sequence"/>
</dbReference>
<evidence type="ECO:0000256" key="2">
    <source>
        <dbReference type="PIRSR" id="PIRSR640198-2"/>
    </source>
</evidence>
<feature type="active site" evidence="1">
    <location>
        <position position="209"/>
    </location>
</feature>
<reference evidence="4 5" key="1">
    <citation type="submission" date="2018-11" db="EMBL/GenBank/DDBJ databases">
        <title>Sequencing the genomes of 1000 actinobacteria strains.</title>
        <authorList>
            <person name="Klenk H.-P."/>
        </authorList>
    </citation>
    <scope>NUCLEOTIDE SEQUENCE [LARGE SCALE GENOMIC DNA]</scope>
    <source>
        <strain evidence="4 5">DSM 9580</strain>
    </source>
</reference>
<evidence type="ECO:0000259" key="3">
    <source>
        <dbReference type="PROSITE" id="PS51459"/>
    </source>
</evidence>
<evidence type="ECO:0000313" key="5">
    <source>
        <dbReference type="Proteomes" id="UP000275456"/>
    </source>
</evidence>
<feature type="domain" description="Fido" evidence="3">
    <location>
        <begin position="112"/>
        <end position="266"/>
    </location>
</feature>
<sequence>MFPEALSAETLAALERADAYRERWRELLQGATDDELEVRRNRNFRRHAIETGIIERLYDIDWGTTEALVAEGITLDVAEREGAVSPETLDTINAQLDGLQLLVSFVNEKREFSTSFVKELHIAITRTQRFIDARDSFGHAVAVHLEHGVWKRTDNHVMLRDGSKQLYTPAIFIQDEMDRLVELYLDYQNSEIHPIALAAWLHHSFISIHPFADGNGRVARALTLLALMHGQFVPIVVRRDSREEYIDALDLANRGDLEPLIRFFARLEEQAALAELEIRPTTVATSAVEVAQEYARSLKARLEFSNTERREGAEALATDLNSKTNELLVETAAELQAVFAEIDPRADVWTDSQQPPSEKSKWWRAEIIRAAREVDFYSNMSDGVWWSKLTARVLERELHYVAVVQRVGHGETGILALTFFAESKVARRDKAGASSQTPQPFERLIRLRPSDSVTFLHTDEVEEAWGKALDAINKTLTASVASFLDASG</sequence>
<dbReference type="GO" id="GO:0005524">
    <property type="term" value="F:ATP binding"/>
    <property type="evidence" value="ECO:0007669"/>
    <property type="project" value="UniProtKB-KW"/>
</dbReference>
<dbReference type="AlphaFoldDB" id="A0A3N2ARX5"/>
<name>A0A3N2ARX5_9MICO</name>
<dbReference type="PANTHER" id="PTHR13504:SF38">
    <property type="entry name" value="FIDO DOMAIN-CONTAINING PROTEIN"/>
    <property type="match status" value="1"/>
</dbReference>
<organism evidence="4 5">
    <name type="scientific">Agrococcus jenensis</name>
    <dbReference type="NCBI Taxonomy" id="46353"/>
    <lineage>
        <taxon>Bacteria</taxon>
        <taxon>Bacillati</taxon>
        <taxon>Actinomycetota</taxon>
        <taxon>Actinomycetes</taxon>
        <taxon>Micrococcales</taxon>
        <taxon>Microbacteriaceae</taxon>
        <taxon>Agrococcus</taxon>
    </lineage>
</organism>
<dbReference type="InterPro" id="IPR036597">
    <property type="entry name" value="Fido-like_dom_sf"/>
</dbReference>
<feature type="binding site" evidence="2">
    <location>
        <begin position="213"/>
        <end position="220"/>
    </location>
    <ligand>
        <name>ATP</name>
        <dbReference type="ChEBI" id="CHEBI:30616"/>
    </ligand>
</feature>
<dbReference type="InterPro" id="IPR040198">
    <property type="entry name" value="Fido_containing"/>
</dbReference>
<proteinExistence type="predicted"/>
<dbReference type="SUPFAM" id="SSF140931">
    <property type="entry name" value="Fic-like"/>
    <property type="match status" value="1"/>
</dbReference>
<evidence type="ECO:0000313" key="4">
    <source>
        <dbReference type="EMBL" id="ROR65800.1"/>
    </source>
</evidence>